<sequence length="189" mass="19766">MEFLVTSTLIGIGLAMDCFAVSLAIGATHHAARMKTALLIAGFFGFFQFAMALVGWVLGAGFTGIIAAYGHWIAFLLLALIGGKMLWESITGVEEEAAAHAALTLGSITLLAIATSIDSLAAGISFAVLGYVPLVPAVIIGVISWLFAFTGVFSGQRLERVLGRRVEVIGGAILILIGLRIVLENTVFA</sequence>
<feature type="transmembrane region" description="Helical" evidence="8">
    <location>
        <begin position="134"/>
        <end position="154"/>
    </location>
</feature>
<accession>A0ABT8M977</accession>
<keyword evidence="5 8" id="KW-0406">Ion transport</keyword>
<protein>
    <recommendedName>
        <fullName evidence="8">Putative manganese efflux pump MntP</fullName>
    </recommendedName>
</protein>
<evidence type="ECO:0000256" key="2">
    <source>
        <dbReference type="ARBA" id="ARBA00022475"/>
    </source>
</evidence>
<evidence type="ECO:0000256" key="1">
    <source>
        <dbReference type="ARBA" id="ARBA00022448"/>
    </source>
</evidence>
<evidence type="ECO:0000256" key="3">
    <source>
        <dbReference type="ARBA" id="ARBA00022692"/>
    </source>
</evidence>
<dbReference type="HAMAP" id="MF_01521">
    <property type="entry name" value="MntP_pump"/>
    <property type="match status" value="1"/>
</dbReference>
<organism evidence="9 10">
    <name type="scientific">Methanoculleus frigidifontis</name>
    <dbReference type="NCBI Taxonomy" id="2584085"/>
    <lineage>
        <taxon>Archaea</taxon>
        <taxon>Methanobacteriati</taxon>
        <taxon>Methanobacteriota</taxon>
        <taxon>Stenosarchaea group</taxon>
        <taxon>Methanomicrobia</taxon>
        <taxon>Methanomicrobiales</taxon>
        <taxon>Methanomicrobiaceae</taxon>
        <taxon>Methanoculleus</taxon>
    </lineage>
</organism>
<keyword evidence="4 8" id="KW-1133">Transmembrane helix</keyword>
<dbReference type="PANTHER" id="PTHR35529">
    <property type="entry name" value="MANGANESE EFFLUX PUMP MNTP-RELATED"/>
    <property type="match status" value="1"/>
</dbReference>
<evidence type="ECO:0000256" key="8">
    <source>
        <dbReference type="HAMAP-Rule" id="MF_01521"/>
    </source>
</evidence>
<keyword evidence="3 8" id="KW-0812">Transmembrane</keyword>
<evidence type="ECO:0000313" key="9">
    <source>
        <dbReference type="EMBL" id="MDN7024488.1"/>
    </source>
</evidence>
<name>A0ABT8M977_9EURY</name>
<feature type="transmembrane region" description="Helical" evidence="8">
    <location>
        <begin position="6"/>
        <end position="25"/>
    </location>
</feature>
<feature type="transmembrane region" description="Helical" evidence="8">
    <location>
        <begin position="99"/>
        <end position="128"/>
    </location>
</feature>
<dbReference type="RefSeq" id="WP_301663591.1">
    <property type="nucleotide sequence ID" value="NZ_VCYH01000003.1"/>
</dbReference>
<dbReference type="EMBL" id="VCYH01000003">
    <property type="protein sequence ID" value="MDN7024488.1"/>
    <property type="molecule type" value="Genomic_DNA"/>
</dbReference>
<keyword evidence="6 8" id="KW-0472">Membrane</keyword>
<keyword evidence="7 8" id="KW-0464">Manganese</keyword>
<feature type="transmembrane region" description="Helical" evidence="8">
    <location>
        <begin position="65"/>
        <end position="87"/>
    </location>
</feature>
<feature type="transmembrane region" description="Helical" evidence="8">
    <location>
        <begin position="166"/>
        <end position="183"/>
    </location>
</feature>
<keyword evidence="2 8" id="KW-1003">Cell membrane</keyword>
<comment type="function">
    <text evidence="8">Probably functions as a manganese efflux pump.</text>
</comment>
<keyword evidence="1 8" id="KW-0813">Transport</keyword>
<comment type="subcellular location">
    <subcellularLocation>
        <location evidence="8">Cell membrane</location>
        <topology evidence="8">Multi-pass membrane protein</topology>
    </subcellularLocation>
</comment>
<dbReference type="PANTHER" id="PTHR35529:SF1">
    <property type="entry name" value="MANGANESE EFFLUX PUMP MNTP-RELATED"/>
    <property type="match status" value="1"/>
</dbReference>
<comment type="caution">
    <text evidence="9">The sequence shown here is derived from an EMBL/GenBank/DDBJ whole genome shotgun (WGS) entry which is preliminary data.</text>
</comment>
<dbReference type="InterPro" id="IPR022929">
    <property type="entry name" value="Put_MntP"/>
</dbReference>
<evidence type="ECO:0000256" key="7">
    <source>
        <dbReference type="ARBA" id="ARBA00023211"/>
    </source>
</evidence>
<reference evidence="9" key="1">
    <citation type="submission" date="2019-05" db="EMBL/GenBank/DDBJ databases">
        <title>Methanoculleus sp. FWC-SCC1, a methanogenic archaeon isolated from deep marine cold seep.</title>
        <authorList>
            <person name="Chen Y.-W."/>
            <person name="Chen S.-C."/>
            <person name="Teng N.-H."/>
            <person name="Lai M.-C."/>
        </authorList>
    </citation>
    <scope>NUCLEOTIDE SEQUENCE</scope>
    <source>
        <strain evidence="9">FWC-SCC1</strain>
    </source>
</reference>
<gene>
    <name evidence="8" type="primary">mntP</name>
    <name evidence="9" type="ORF">FGU65_06225</name>
</gene>
<proteinExistence type="inferred from homology"/>
<evidence type="ECO:0000313" key="10">
    <source>
        <dbReference type="Proteomes" id="UP001168338"/>
    </source>
</evidence>
<evidence type="ECO:0000256" key="6">
    <source>
        <dbReference type="ARBA" id="ARBA00023136"/>
    </source>
</evidence>
<evidence type="ECO:0000256" key="4">
    <source>
        <dbReference type="ARBA" id="ARBA00022989"/>
    </source>
</evidence>
<evidence type="ECO:0000256" key="5">
    <source>
        <dbReference type="ARBA" id="ARBA00023065"/>
    </source>
</evidence>
<comment type="similarity">
    <text evidence="8">Belongs to the MntP (TC 9.B.29) family.</text>
</comment>
<dbReference type="Proteomes" id="UP001168338">
    <property type="component" value="Unassembled WGS sequence"/>
</dbReference>
<dbReference type="Pfam" id="PF02659">
    <property type="entry name" value="Mntp"/>
    <property type="match status" value="1"/>
</dbReference>
<keyword evidence="10" id="KW-1185">Reference proteome</keyword>
<feature type="transmembrane region" description="Helical" evidence="8">
    <location>
        <begin position="37"/>
        <end position="59"/>
    </location>
</feature>
<dbReference type="InterPro" id="IPR003810">
    <property type="entry name" value="Mntp/YtaF"/>
</dbReference>